<evidence type="ECO:0000313" key="12">
    <source>
        <dbReference type="Proteomes" id="UP001472866"/>
    </source>
</evidence>
<evidence type="ECO:0000256" key="3">
    <source>
        <dbReference type="ARBA" id="ARBA00022490"/>
    </source>
</evidence>
<evidence type="ECO:0000256" key="2">
    <source>
        <dbReference type="ARBA" id="ARBA00007251"/>
    </source>
</evidence>
<dbReference type="InterPro" id="IPR037171">
    <property type="entry name" value="NagB/RpiA_transferase-like"/>
</dbReference>
<keyword evidence="3" id="KW-0963">Cytoplasm</keyword>
<dbReference type="AlphaFoldDB" id="A0AAX4PF33"/>
<dbReference type="PANTHER" id="PTHR45859">
    <property type="entry name" value="TRANSLATION INITIATION FACTOR EIF-2B SUBUNIT BETA"/>
    <property type="match status" value="1"/>
</dbReference>
<reference evidence="11 12" key="1">
    <citation type="submission" date="2024-03" db="EMBL/GenBank/DDBJ databases">
        <title>Complete genome sequence of the green alga Chloropicon roscoffensis RCC1871.</title>
        <authorList>
            <person name="Lemieux C."/>
            <person name="Pombert J.-F."/>
            <person name="Otis C."/>
            <person name="Turmel M."/>
        </authorList>
    </citation>
    <scope>NUCLEOTIDE SEQUENCE [LARGE SCALE GENOMIC DNA]</scope>
    <source>
        <strain evidence="11 12">RCC1871</strain>
    </source>
</reference>
<feature type="region of interest" description="Disordered" evidence="10">
    <location>
        <begin position="96"/>
        <end position="125"/>
    </location>
</feature>
<evidence type="ECO:0000256" key="5">
    <source>
        <dbReference type="ARBA" id="ARBA00022917"/>
    </source>
</evidence>
<dbReference type="InterPro" id="IPR000649">
    <property type="entry name" value="IF-2B-related"/>
</dbReference>
<dbReference type="GO" id="GO:0003743">
    <property type="term" value="F:translation initiation factor activity"/>
    <property type="evidence" value="ECO:0007669"/>
    <property type="project" value="UniProtKB-KW"/>
</dbReference>
<comment type="subcellular location">
    <subcellularLocation>
        <location evidence="1">Cytoplasm</location>
        <location evidence="1">Cytosol</location>
    </subcellularLocation>
</comment>
<gene>
    <name evidence="11" type="ORF">HKI87_09g60630</name>
</gene>
<dbReference type="EMBL" id="CP151509">
    <property type="protein sequence ID" value="WZN64506.1"/>
    <property type="molecule type" value="Genomic_DNA"/>
</dbReference>
<feature type="region of interest" description="Disordered" evidence="10">
    <location>
        <begin position="159"/>
        <end position="196"/>
    </location>
</feature>
<name>A0AAX4PF33_9CHLO</name>
<feature type="compositionally biased region" description="Low complexity" evidence="10">
    <location>
        <begin position="172"/>
        <end position="186"/>
    </location>
</feature>
<evidence type="ECO:0000256" key="9">
    <source>
        <dbReference type="RuleBase" id="RU003814"/>
    </source>
</evidence>
<proteinExistence type="inferred from homology"/>
<dbReference type="GO" id="GO:0005085">
    <property type="term" value="F:guanyl-nucleotide exchange factor activity"/>
    <property type="evidence" value="ECO:0007669"/>
    <property type="project" value="TreeGrafter"/>
</dbReference>
<keyword evidence="4 11" id="KW-0396">Initiation factor</keyword>
<comment type="similarity">
    <text evidence="2 9">Belongs to the eIF-2B alpha/beta/delta subunits family.</text>
</comment>
<evidence type="ECO:0000256" key="10">
    <source>
        <dbReference type="SAM" id="MobiDB-lite"/>
    </source>
</evidence>
<sequence>MSVVVEDQVVSLGKELRRGTAKEHTRSLHVARKTAELLRICVSTSRAQYPQELIVEVRKVEKRLAKEQPLAFAVGNIVRRVIKFVRDEELAEQQKLHQLEGEETGSSGGARPGGRDQVGNEDQQAGAQHLVNKKLEQLRQQLSLGQAMKRAPSLKSIFDVMGGSSDQEDETPSQVSQPQQQASQNPKAKGKANRSWRRKHLVIEHINDLLEDLAMSEQLIADQSLEHVHAREVILTFGYSHSVECFLTTCCLRQKRSFSVVVAEGAPKYAGHRMATVLASLGGPTAVGSGSGSGECINVTLAPDSCVFALMSRVNKVILGAHALLANGGIIAPVGTHACCVAARAHSVPVVVVLGIHKLVPHLPRDPKLDQPFRCYSHRTPGEISGMGETVGREFVAAARAGGAGRGQAEDGERGHSGAAAEPEDRQSGEAKQDDREDREGERGQAEEGGRGHAAAATAMEEEEADEKTPSVGRGSLGSGFELASINPAYDYIPPDLISLFVTDTGCHSPSYVYRLISEYFASEDHLLD</sequence>
<feature type="region of interest" description="Disordered" evidence="10">
    <location>
        <begin position="400"/>
        <end position="476"/>
    </location>
</feature>
<dbReference type="InterPro" id="IPR051855">
    <property type="entry name" value="eIF2B_beta_subunit"/>
</dbReference>
<evidence type="ECO:0000256" key="7">
    <source>
        <dbReference type="ARBA" id="ARBA00044228"/>
    </source>
</evidence>
<dbReference type="GO" id="GO:0005851">
    <property type="term" value="C:eukaryotic translation initiation factor 2B complex"/>
    <property type="evidence" value="ECO:0007669"/>
    <property type="project" value="TreeGrafter"/>
</dbReference>
<dbReference type="GO" id="GO:0005829">
    <property type="term" value="C:cytosol"/>
    <property type="evidence" value="ECO:0007669"/>
    <property type="project" value="UniProtKB-SubCell"/>
</dbReference>
<organism evidence="11 12">
    <name type="scientific">Chloropicon roscoffensis</name>
    <dbReference type="NCBI Taxonomy" id="1461544"/>
    <lineage>
        <taxon>Eukaryota</taxon>
        <taxon>Viridiplantae</taxon>
        <taxon>Chlorophyta</taxon>
        <taxon>Chloropicophyceae</taxon>
        <taxon>Chloropicales</taxon>
        <taxon>Chloropicaceae</taxon>
        <taxon>Chloropicon</taxon>
    </lineage>
</organism>
<keyword evidence="12" id="KW-1185">Reference proteome</keyword>
<evidence type="ECO:0000256" key="4">
    <source>
        <dbReference type="ARBA" id="ARBA00022540"/>
    </source>
</evidence>
<evidence type="ECO:0000256" key="1">
    <source>
        <dbReference type="ARBA" id="ARBA00004514"/>
    </source>
</evidence>
<dbReference type="PANTHER" id="PTHR45859:SF1">
    <property type="entry name" value="TRANSLATION INITIATION FACTOR EIF-2B SUBUNIT BETA"/>
    <property type="match status" value="1"/>
</dbReference>
<feature type="compositionally biased region" description="Basic and acidic residues" evidence="10">
    <location>
        <begin position="423"/>
        <end position="451"/>
    </location>
</feature>
<dbReference type="Proteomes" id="UP001472866">
    <property type="component" value="Chromosome 09"/>
</dbReference>
<dbReference type="Gene3D" id="3.40.50.10470">
    <property type="entry name" value="Translation initiation factor eif-2b, domain 2"/>
    <property type="match status" value="1"/>
</dbReference>
<protein>
    <recommendedName>
        <fullName evidence="6">Translation initiation factor eIF2B subunit beta</fullName>
    </recommendedName>
    <alternativeName>
        <fullName evidence="7">eIF2B GDP-GTP exchange factor subunit beta</fullName>
    </alternativeName>
</protein>
<evidence type="ECO:0000256" key="8">
    <source>
        <dbReference type="ARBA" id="ARBA00046432"/>
    </source>
</evidence>
<comment type="subunit">
    <text evidence="8">Component of the translation initiation factor 2B (eIF2B) complex which is a heterodecamer of two sets of five different subunits: alpha, beta, gamma, delta and epsilon. Subunits alpha, beta and delta comprise a regulatory subcomplex and subunits epsilon and gamma comprise a catalytic subcomplex. Within the complex, the hexameric regulatory complex resides at the center, with the two heterodimeric catalytic subcomplexes bound on opposite sides.</text>
</comment>
<evidence type="ECO:0000256" key="6">
    <source>
        <dbReference type="ARBA" id="ARBA00044122"/>
    </source>
</evidence>
<dbReference type="SUPFAM" id="SSF100950">
    <property type="entry name" value="NagB/RpiA/CoA transferase-like"/>
    <property type="match status" value="1"/>
</dbReference>
<accession>A0AAX4PF33</accession>
<dbReference type="InterPro" id="IPR042529">
    <property type="entry name" value="IF_2B-like_C"/>
</dbReference>
<evidence type="ECO:0000313" key="11">
    <source>
        <dbReference type="EMBL" id="WZN64506.1"/>
    </source>
</evidence>
<keyword evidence="5" id="KW-0648">Protein biosynthesis</keyword>
<dbReference type="Pfam" id="PF01008">
    <property type="entry name" value="IF-2B"/>
    <property type="match status" value="1"/>
</dbReference>